<name>A0A839HBJ0_9GAMM</name>
<dbReference type="AlphaFoldDB" id="A0A839HBJ0"/>
<dbReference type="InterPro" id="IPR053738">
    <property type="entry name" value="Lambda_capsid_assembly"/>
</dbReference>
<gene>
    <name evidence="1" type="ORF">HUK38_04850</name>
</gene>
<accession>A0A839HBJ0</accession>
<keyword evidence="2" id="KW-1185">Reference proteome</keyword>
<evidence type="ECO:0000313" key="2">
    <source>
        <dbReference type="Proteomes" id="UP000548632"/>
    </source>
</evidence>
<protein>
    <submittedName>
        <fullName evidence="1">Major capsid protein</fullName>
    </submittedName>
</protein>
<comment type="caution">
    <text evidence="1">The sequence shown here is derived from an EMBL/GenBank/DDBJ whole genome shotgun (WGS) entry which is preliminary data.</text>
</comment>
<dbReference type="Gene3D" id="3.90.1690.10">
    <property type="entry name" value="phage-related protein like domain"/>
    <property type="match status" value="1"/>
</dbReference>
<reference evidence="1 2" key="1">
    <citation type="journal article" date="2020" name="Arch. Microbiol.">
        <title>The genome sequence of the giant phototrophic gammaproteobacterium Thiospirillum jenense gives insight into its physiological properties and phylogenetic relationships.</title>
        <authorList>
            <person name="Imhoff J.F."/>
            <person name="Meyer T.E."/>
            <person name="Kyndt J.A."/>
        </authorList>
    </citation>
    <scope>NUCLEOTIDE SEQUENCE [LARGE SCALE GENOMIC DNA]</scope>
    <source>
        <strain evidence="1 2">DSM 216</strain>
    </source>
</reference>
<sequence length="326" mass="36403">MPNISPRTVHIDTSLSNISIAYRQDQSHFVADTVFPLVPVTKQSDRYYIYDRGSFNRDEMEERAPATESAGTEYKLDNSPTYYCREYALHQDVPDEVIANADVQIQPLRDATELLTLKTLIHREKLWVNNYFKTGLWSYESSGVAASPTAVQFLQWGNANADPIIAIRRAATAMLENTGFLPNTLVLQKRVYDALLDNPAIIDRIKYGQTSGGAAMVNNNLLAQLFEVSRVVVMSSIENTAAENITNNHAFIGGKSALLCYSAPSPGLMTPSAGYTFAWNGMGGMYQTIRKFYLDKTRATRLEINTTFEQKLICSDLGYFFNNAVA</sequence>
<dbReference type="RefSeq" id="WP_182583026.1">
    <property type="nucleotide sequence ID" value="NZ_JABVCQ010000007.1"/>
</dbReference>
<dbReference type="Proteomes" id="UP000548632">
    <property type="component" value="Unassembled WGS sequence"/>
</dbReference>
<proteinExistence type="predicted"/>
<dbReference type="EMBL" id="JABVCQ010000007">
    <property type="protein sequence ID" value="MBB1125560.1"/>
    <property type="molecule type" value="Genomic_DNA"/>
</dbReference>
<organism evidence="1 2">
    <name type="scientific">Thiospirillum jenense</name>
    <dbReference type="NCBI Taxonomy" id="1653858"/>
    <lineage>
        <taxon>Bacteria</taxon>
        <taxon>Pseudomonadati</taxon>
        <taxon>Pseudomonadota</taxon>
        <taxon>Gammaproteobacteria</taxon>
        <taxon>Chromatiales</taxon>
        <taxon>Chromatiaceae</taxon>
        <taxon>Thiospirillum</taxon>
    </lineage>
</organism>
<evidence type="ECO:0000313" key="1">
    <source>
        <dbReference type="EMBL" id="MBB1125560.1"/>
    </source>
</evidence>